<evidence type="ECO:0000313" key="3">
    <source>
        <dbReference type="EMBL" id="KZT37804.1"/>
    </source>
</evidence>
<proteinExistence type="predicted"/>
<dbReference type="EMBL" id="KV428076">
    <property type="protein sequence ID" value="KZT37804.1"/>
    <property type="molecule type" value="Genomic_DNA"/>
</dbReference>
<feature type="compositionally biased region" description="Low complexity" evidence="1">
    <location>
        <begin position="774"/>
        <end position="785"/>
    </location>
</feature>
<reference evidence="3 4" key="1">
    <citation type="journal article" date="2016" name="Mol. Biol. Evol.">
        <title>Comparative Genomics of Early-Diverging Mushroom-Forming Fungi Provides Insights into the Origins of Lignocellulose Decay Capabilities.</title>
        <authorList>
            <person name="Nagy L.G."/>
            <person name="Riley R."/>
            <person name="Tritt A."/>
            <person name="Adam C."/>
            <person name="Daum C."/>
            <person name="Floudas D."/>
            <person name="Sun H."/>
            <person name="Yadav J.S."/>
            <person name="Pangilinan J."/>
            <person name="Larsson K.H."/>
            <person name="Matsuura K."/>
            <person name="Barry K."/>
            <person name="Labutti K."/>
            <person name="Kuo R."/>
            <person name="Ohm R.A."/>
            <person name="Bhattacharya S.S."/>
            <person name="Shirouzu T."/>
            <person name="Yoshinaga Y."/>
            <person name="Martin F.M."/>
            <person name="Grigoriev I.V."/>
            <person name="Hibbett D.S."/>
        </authorList>
    </citation>
    <scope>NUCLEOTIDE SEQUENCE [LARGE SCALE GENOMIC DNA]</scope>
    <source>
        <strain evidence="3 4">HHB10207 ss-3</strain>
    </source>
</reference>
<feature type="region of interest" description="Disordered" evidence="1">
    <location>
        <begin position="611"/>
        <end position="636"/>
    </location>
</feature>
<feature type="transmembrane region" description="Helical" evidence="2">
    <location>
        <begin position="31"/>
        <end position="48"/>
    </location>
</feature>
<sequence>MQVSPEPSSALSKELDSFEFLPMDLISQYETLWLPCIAVLVILARHFDPTLIVQNQLCKLGLHLLIFCPVLLAFLWPICDEECPSYQWGLASTRTGRFKDFGDRYDAIEGVVDDWSMQASLFLSINPPSFLRKRSGYNPAFYVAKLRRMLAEIKATIARYLMLPSSSASSRTTPKPTRPPASSASIVGLIDLIDEGSRSNTRIQRQRHLLSSFDSNQLAANETVKNPHTTTPHALSNALSSIRYITITIPSSSIAPTHRFQRISRSFPVLCTPPKAFFQPQPRPYQAFFPPSIDLVIDSSDESSDSDTIDVTHASFLRQEFPVSDEMGHICSSPKRDEQEVSMESESATSVAPPLPKEAHESLLQSLVCLDSPLDYSSPPSRVEPIQQAAYEESSTDTSVAISHRSEEKCEITITAISDSSVVLLDEQTREKEYTPTITDFNLGSFDRIHSPPSFTEDLKAAFQATLTSSSSELITSNPDRTPIISPSPISRSRSENSHQEKNSHSYPGHPETLKVSKLVEALLSPRPNPTLSHHMQSSASYLTSTPAPASLPTHHISHPLLSTSLNHTDPSPLDLHLATHQGEDEEEDEDPTSLIKKYYKPHELFRGLTYGLRGRGSSSPLPPPSTDDAPVEAPSAMSTSAYPMCTFIPKPADFDEEEVDVDVDGDQDVSDPDSDSDGGNSTITIIAALPSSPQALRKSSSSSSSSHQDRLTTTTTSDSDSEKAASAPHSTIPTPTPSSDSSHQDLASACTAEPSSTPATKSKIDLRPSNDSQNKNKTQMKKNQIPVQKLLQDPPYRYTTACQFVPGPPTSASDTAPVFPHVTSSSTSTSTSAPASVSTSNCVPVSSSSASAYFAPALSANAFSTRTNSNLKLHVTNKHADSALANTRQSQPQHHVTGILSALHDTRTRDLKNGTTCQEKEGTGMGAASGMGALYRHSTGWYTTVAE</sequence>
<feature type="region of interest" description="Disordered" evidence="1">
    <location>
        <begin position="470"/>
        <end position="512"/>
    </location>
</feature>
<organism evidence="3 4">
    <name type="scientific">Sistotremastrum suecicum HHB10207 ss-3</name>
    <dbReference type="NCBI Taxonomy" id="1314776"/>
    <lineage>
        <taxon>Eukaryota</taxon>
        <taxon>Fungi</taxon>
        <taxon>Dikarya</taxon>
        <taxon>Basidiomycota</taxon>
        <taxon>Agaricomycotina</taxon>
        <taxon>Agaricomycetes</taxon>
        <taxon>Sistotremastrales</taxon>
        <taxon>Sistotremastraceae</taxon>
        <taxon>Sistotremastrum</taxon>
    </lineage>
</organism>
<keyword evidence="2" id="KW-0472">Membrane</keyword>
<accession>A0A166CTR2</accession>
<feature type="region of interest" description="Disordered" evidence="1">
    <location>
        <begin position="327"/>
        <end position="354"/>
    </location>
</feature>
<evidence type="ECO:0000313" key="4">
    <source>
        <dbReference type="Proteomes" id="UP000076798"/>
    </source>
</evidence>
<keyword evidence="2" id="KW-0812">Transmembrane</keyword>
<protein>
    <submittedName>
        <fullName evidence="3">Uncharacterized protein</fullName>
    </submittedName>
</protein>
<gene>
    <name evidence="3" type="ORF">SISSUDRAFT_1129347</name>
</gene>
<feature type="compositionally biased region" description="Polar residues" evidence="1">
    <location>
        <begin position="561"/>
        <end position="570"/>
    </location>
</feature>
<feature type="compositionally biased region" description="Low complexity" evidence="1">
    <location>
        <begin position="700"/>
        <end position="742"/>
    </location>
</feature>
<evidence type="ECO:0000256" key="2">
    <source>
        <dbReference type="SAM" id="Phobius"/>
    </source>
</evidence>
<keyword evidence="2" id="KW-1133">Transmembrane helix</keyword>
<feature type="region of interest" description="Disordered" evidence="1">
    <location>
        <begin position="659"/>
        <end position="789"/>
    </location>
</feature>
<evidence type="ECO:0000256" key="1">
    <source>
        <dbReference type="SAM" id="MobiDB-lite"/>
    </source>
</evidence>
<feature type="compositionally biased region" description="Basic and acidic residues" evidence="1">
    <location>
        <begin position="493"/>
        <end position="504"/>
    </location>
</feature>
<feature type="compositionally biased region" description="Low complexity" evidence="1">
    <location>
        <begin position="470"/>
        <end position="492"/>
    </location>
</feature>
<name>A0A166CTR2_9AGAM</name>
<keyword evidence="4" id="KW-1185">Reference proteome</keyword>
<dbReference type="Proteomes" id="UP000076798">
    <property type="component" value="Unassembled WGS sequence"/>
</dbReference>
<feature type="region of interest" description="Disordered" evidence="1">
    <location>
        <begin position="526"/>
        <end position="572"/>
    </location>
</feature>
<feature type="transmembrane region" description="Helical" evidence="2">
    <location>
        <begin position="60"/>
        <end position="78"/>
    </location>
</feature>
<dbReference type="AlphaFoldDB" id="A0A166CTR2"/>
<feature type="compositionally biased region" description="Acidic residues" evidence="1">
    <location>
        <begin position="659"/>
        <end position="677"/>
    </location>
</feature>
<feature type="compositionally biased region" description="Polar residues" evidence="1">
    <location>
        <begin position="530"/>
        <end position="548"/>
    </location>
</feature>